<dbReference type="GO" id="GO:0016884">
    <property type="term" value="F:carbon-nitrogen ligase activity, with glutamine as amido-N-donor"/>
    <property type="evidence" value="ECO:0007669"/>
    <property type="project" value="InterPro"/>
</dbReference>
<dbReference type="InterPro" id="IPR003789">
    <property type="entry name" value="Asn/Gln_tRNA_amidoTrase-B-like"/>
</dbReference>
<evidence type="ECO:0000313" key="2">
    <source>
        <dbReference type="Proteomes" id="UP000185812"/>
    </source>
</evidence>
<dbReference type="InterPro" id="IPR023168">
    <property type="entry name" value="GatB_Yqey_C_2"/>
</dbReference>
<dbReference type="PANTHER" id="PTHR28055">
    <property type="entry name" value="ALTERED INHERITANCE OF MITOCHONDRIA PROTEIN 41, MITOCHONDRIAL"/>
    <property type="match status" value="1"/>
</dbReference>
<dbReference type="OrthoDB" id="9788127at2"/>
<dbReference type="EMBL" id="FRAU01000001">
    <property type="protein sequence ID" value="SHK09011.1"/>
    <property type="molecule type" value="Genomic_DNA"/>
</dbReference>
<name>A0A1M6PM73_9BACT</name>
<dbReference type="RefSeq" id="WP_072714075.1">
    <property type="nucleotide sequence ID" value="NZ_FRAU01000001.1"/>
</dbReference>
<gene>
    <name evidence="1" type="ORF">SAMN04488087_0239</name>
</gene>
<dbReference type="InterPro" id="IPR042184">
    <property type="entry name" value="YqeY/Aim41_N"/>
</dbReference>
<evidence type="ECO:0000313" key="1">
    <source>
        <dbReference type="EMBL" id="SHK09011.1"/>
    </source>
</evidence>
<dbReference type="SUPFAM" id="SSF89095">
    <property type="entry name" value="GatB/YqeY motif"/>
    <property type="match status" value="1"/>
</dbReference>
<dbReference type="STRING" id="633813.SAMN04488087_0239"/>
<dbReference type="PANTHER" id="PTHR28055:SF1">
    <property type="entry name" value="ALTERED INHERITANCE OF MITOCHONDRIA PROTEIN 41, MITOCHONDRIAL"/>
    <property type="match status" value="1"/>
</dbReference>
<protein>
    <recommendedName>
        <fullName evidence="3">GatB/YqeY domain-containing protein</fullName>
    </recommendedName>
</protein>
<reference evidence="2" key="1">
    <citation type="submission" date="2016-11" db="EMBL/GenBank/DDBJ databases">
        <authorList>
            <person name="Varghese N."/>
            <person name="Submissions S."/>
        </authorList>
    </citation>
    <scope>NUCLEOTIDE SEQUENCE [LARGE SCALE GENOMIC DNA]</scope>
    <source>
        <strain evidence="2">DSM 22212</strain>
    </source>
</reference>
<dbReference type="InterPro" id="IPR019004">
    <property type="entry name" value="YqeY/Aim41"/>
</dbReference>
<evidence type="ECO:0008006" key="3">
    <source>
        <dbReference type="Google" id="ProtNLM"/>
    </source>
</evidence>
<dbReference type="Gene3D" id="1.10.10.410">
    <property type="match status" value="1"/>
</dbReference>
<dbReference type="Proteomes" id="UP000185812">
    <property type="component" value="Unassembled WGS sequence"/>
</dbReference>
<organism evidence="1 2">
    <name type="scientific">Rhodothermus profundi</name>
    <dbReference type="NCBI Taxonomy" id="633813"/>
    <lineage>
        <taxon>Bacteria</taxon>
        <taxon>Pseudomonadati</taxon>
        <taxon>Rhodothermota</taxon>
        <taxon>Rhodothermia</taxon>
        <taxon>Rhodothermales</taxon>
        <taxon>Rhodothermaceae</taxon>
        <taxon>Rhodothermus</taxon>
    </lineage>
</organism>
<dbReference type="Pfam" id="PF09424">
    <property type="entry name" value="YqeY"/>
    <property type="match status" value="1"/>
</dbReference>
<keyword evidence="2" id="KW-1185">Reference proteome</keyword>
<proteinExistence type="predicted"/>
<sequence>MSLKERLTEDLKAAMRARDEARLRTIRALRAALMEREIAERKGGKATLTPEQELAVLQKEAKRRREAIEQFRAAGRDDLVQKEAEELKIIEEYLPRQLSDDEIREMLAEIIDAVAARSVRDLGRVMKEAMARMRGQADGRRVSELARELLTQREAAS</sequence>
<dbReference type="AlphaFoldDB" id="A0A1M6PM73"/>
<dbReference type="Gene3D" id="1.10.1510.10">
    <property type="entry name" value="Uncharacterised protein YqeY/AIM41 PF09424, N-terminal domain"/>
    <property type="match status" value="1"/>
</dbReference>
<accession>A0A1M6PM73</accession>